<dbReference type="Pfam" id="PF00881">
    <property type="entry name" value="Nitroreductase"/>
    <property type="match status" value="1"/>
</dbReference>
<keyword evidence="1 5" id="KW-0285">Flavoprotein</keyword>
<protein>
    <recommendedName>
        <fullName evidence="5">Putative NADH dehydrogenase/NAD(P)H nitroreductase TQ33_0490</fullName>
        <ecNumber evidence="5">1.-.-.-</ecNumber>
    </recommendedName>
</protein>
<keyword evidence="5" id="KW-0520">NAD</keyword>
<reference evidence="7 8" key="1">
    <citation type="submission" date="2015-02" db="EMBL/GenBank/DDBJ databases">
        <title>Complete genome sequence of Kangiella geojedonensis strain YCS-5T.</title>
        <authorList>
            <person name="Kim K.M."/>
        </authorList>
    </citation>
    <scope>NUCLEOTIDE SEQUENCE [LARGE SCALE GENOMIC DNA]</scope>
    <source>
        <strain evidence="7 8">YCS-5</strain>
    </source>
</reference>
<comment type="similarity">
    <text evidence="5">Belongs to the nitroreductase family. HadB/RutE subfamily.</text>
</comment>
<dbReference type="OrthoDB" id="9784375at2"/>
<dbReference type="HOGENOM" id="CLU_084441_0_0_6"/>
<dbReference type="CDD" id="cd02148">
    <property type="entry name" value="RutE-like"/>
    <property type="match status" value="1"/>
</dbReference>
<dbReference type="PANTHER" id="PTHR43543:SF1">
    <property type="entry name" value="MALONIC SEMIALDEHYDE REDUCTASE RUTE-RELATED"/>
    <property type="match status" value="1"/>
</dbReference>
<comment type="cofactor">
    <cofactor evidence="5">
        <name>FMN</name>
        <dbReference type="ChEBI" id="CHEBI:58210"/>
    </cofactor>
</comment>
<name>A0A0F6TPH1_9GAMM</name>
<evidence type="ECO:0000256" key="1">
    <source>
        <dbReference type="ARBA" id="ARBA00022630"/>
    </source>
</evidence>
<gene>
    <name evidence="7" type="ORF">TQ33_0490</name>
</gene>
<accession>A0A0F6TPH1</accession>
<dbReference type="InterPro" id="IPR023936">
    <property type="entry name" value="RutE-like"/>
</dbReference>
<dbReference type="EC" id="1.-.-.-" evidence="5"/>
<proteinExistence type="inferred from homology"/>
<evidence type="ECO:0000256" key="5">
    <source>
        <dbReference type="HAMAP-Rule" id="MF_01204"/>
    </source>
</evidence>
<evidence type="ECO:0000256" key="3">
    <source>
        <dbReference type="ARBA" id="ARBA00022857"/>
    </source>
</evidence>
<feature type="domain" description="Nitroreductase" evidence="6">
    <location>
        <begin position="25"/>
        <end position="181"/>
    </location>
</feature>
<dbReference type="PATRIC" id="fig|914150.5.peg.496"/>
<evidence type="ECO:0000313" key="8">
    <source>
        <dbReference type="Proteomes" id="UP000034071"/>
    </source>
</evidence>
<dbReference type="InterPro" id="IPR000415">
    <property type="entry name" value="Nitroreductase-like"/>
</dbReference>
<dbReference type="STRING" id="914150.TQ33_0490"/>
<dbReference type="NCBIfam" id="NF003768">
    <property type="entry name" value="PRK05365.1"/>
    <property type="match status" value="1"/>
</dbReference>
<dbReference type="KEGG" id="kge:TQ33_0490"/>
<dbReference type="RefSeq" id="WP_046560665.1">
    <property type="nucleotide sequence ID" value="NZ_CP010975.1"/>
</dbReference>
<evidence type="ECO:0000259" key="6">
    <source>
        <dbReference type="Pfam" id="PF00881"/>
    </source>
</evidence>
<dbReference type="AlphaFoldDB" id="A0A0F6TPH1"/>
<dbReference type="EMBL" id="CP010975">
    <property type="protein sequence ID" value="AKE51474.1"/>
    <property type="molecule type" value="Genomic_DNA"/>
</dbReference>
<keyword evidence="3 5" id="KW-0521">NADP</keyword>
<organism evidence="7 8">
    <name type="scientific">Kangiella geojedonensis</name>
    <dbReference type="NCBI Taxonomy" id="914150"/>
    <lineage>
        <taxon>Bacteria</taxon>
        <taxon>Pseudomonadati</taxon>
        <taxon>Pseudomonadota</taxon>
        <taxon>Gammaproteobacteria</taxon>
        <taxon>Kangiellales</taxon>
        <taxon>Kangiellaceae</taxon>
        <taxon>Kangiella</taxon>
    </lineage>
</organism>
<dbReference type="HAMAP" id="MF_01204">
    <property type="entry name" value="Oxidoreductase_RutE_HadB"/>
    <property type="match status" value="1"/>
</dbReference>
<dbReference type="PANTHER" id="PTHR43543">
    <property type="entry name" value="MALONIC SEMIALDEHYDE REDUCTASE RUTE-RELATED"/>
    <property type="match status" value="1"/>
</dbReference>
<evidence type="ECO:0000313" key="7">
    <source>
        <dbReference type="EMBL" id="AKE51474.1"/>
    </source>
</evidence>
<keyword evidence="4 5" id="KW-0560">Oxidoreductase</keyword>
<sequence>MSEQSKKHAEPLSQDALDTLFNEARTYNDFEDTEVSDELLHKLHDLVKMGPTSANCCPMRVVFVKSDEAKEKLKPCLMEGNVDKTMSAPVCAIIGMNMEFYEELPKLFPHTDAKSWFVGNDKFIESTAFRNSSLQGGYFIMAARALGLDCGPMSGFSPKKINETFFGGTKTKVNFLCNLGYGTEKDLFPRSPRFDFDDVNSII</sequence>
<evidence type="ECO:0000256" key="4">
    <source>
        <dbReference type="ARBA" id="ARBA00023002"/>
    </source>
</evidence>
<keyword evidence="2 5" id="KW-0288">FMN</keyword>
<dbReference type="InterPro" id="IPR050461">
    <property type="entry name" value="Nitroreductase_HadB/RutE"/>
</dbReference>
<evidence type="ECO:0000256" key="2">
    <source>
        <dbReference type="ARBA" id="ARBA00022643"/>
    </source>
</evidence>
<dbReference type="SUPFAM" id="SSF55469">
    <property type="entry name" value="FMN-dependent nitroreductase-like"/>
    <property type="match status" value="1"/>
</dbReference>
<dbReference type="InterPro" id="IPR029479">
    <property type="entry name" value="Nitroreductase"/>
</dbReference>
<dbReference type="GO" id="GO:0016491">
    <property type="term" value="F:oxidoreductase activity"/>
    <property type="evidence" value="ECO:0007669"/>
    <property type="project" value="UniProtKB-UniRule"/>
</dbReference>
<dbReference type="Gene3D" id="3.40.109.10">
    <property type="entry name" value="NADH Oxidase"/>
    <property type="match status" value="1"/>
</dbReference>
<keyword evidence="8" id="KW-1185">Reference proteome</keyword>
<dbReference type="Proteomes" id="UP000034071">
    <property type="component" value="Chromosome"/>
</dbReference>